<feature type="transmembrane region" description="Helical" evidence="12">
    <location>
        <begin position="941"/>
        <end position="959"/>
    </location>
</feature>
<dbReference type="SUPFAM" id="SSF52047">
    <property type="entry name" value="RNI-like"/>
    <property type="match status" value="2"/>
</dbReference>
<dbReference type="Pfam" id="PF08263">
    <property type="entry name" value="LRRNT_2"/>
    <property type="match status" value="1"/>
</dbReference>
<feature type="signal peptide" evidence="13">
    <location>
        <begin position="1"/>
        <end position="20"/>
    </location>
</feature>
<evidence type="ECO:0000256" key="2">
    <source>
        <dbReference type="ARBA" id="ARBA00009592"/>
    </source>
</evidence>
<feature type="domain" description="Leucine-rich repeat-containing N-terminal plant-type" evidence="14">
    <location>
        <begin position="30"/>
        <end position="77"/>
    </location>
</feature>
<proteinExistence type="inferred from homology"/>
<evidence type="ECO:0000256" key="6">
    <source>
        <dbReference type="ARBA" id="ARBA00022729"/>
    </source>
</evidence>
<keyword evidence="16" id="KW-1185">Reference proteome</keyword>
<organism evidence="15 16">
    <name type="scientific">Solanum tuberosum</name>
    <name type="common">Potato</name>
    <dbReference type="NCBI Taxonomy" id="4113"/>
    <lineage>
        <taxon>Eukaryota</taxon>
        <taxon>Viridiplantae</taxon>
        <taxon>Streptophyta</taxon>
        <taxon>Embryophyta</taxon>
        <taxon>Tracheophyta</taxon>
        <taxon>Spermatophyta</taxon>
        <taxon>Magnoliopsida</taxon>
        <taxon>eudicotyledons</taxon>
        <taxon>Gunneridae</taxon>
        <taxon>Pentapetalae</taxon>
        <taxon>asterids</taxon>
        <taxon>lamiids</taxon>
        <taxon>Solanales</taxon>
        <taxon>Solanaceae</taxon>
        <taxon>Solanoideae</taxon>
        <taxon>Solaneae</taxon>
        <taxon>Solanum</taxon>
    </lineage>
</organism>
<keyword evidence="6 13" id="KW-0732">Signal</keyword>
<dbReference type="Gene3D" id="3.80.10.10">
    <property type="entry name" value="Ribonuclease Inhibitor"/>
    <property type="match status" value="5"/>
</dbReference>
<evidence type="ECO:0000259" key="14">
    <source>
        <dbReference type="Pfam" id="PF08263"/>
    </source>
</evidence>
<evidence type="ECO:0000256" key="10">
    <source>
        <dbReference type="ARBA" id="ARBA00023170"/>
    </source>
</evidence>
<evidence type="ECO:0000256" key="8">
    <source>
        <dbReference type="ARBA" id="ARBA00022989"/>
    </source>
</evidence>
<evidence type="ECO:0000256" key="4">
    <source>
        <dbReference type="ARBA" id="ARBA00022614"/>
    </source>
</evidence>
<keyword evidence="10" id="KW-0675">Receptor</keyword>
<reference evidence="15 16" key="1">
    <citation type="journal article" date="2021" name="bioRxiv">
        <title>Chromosome-scale and haplotype-resolved genome assembly of a tetraploid potato cultivar.</title>
        <authorList>
            <person name="Sun H."/>
            <person name="Jiao W.-B."/>
            <person name="Krause K."/>
            <person name="Campoy J.A."/>
            <person name="Goel M."/>
            <person name="Folz-Donahue K."/>
            <person name="Kukat C."/>
            <person name="Huettel B."/>
            <person name="Schneeberger K."/>
        </authorList>
    </citation>
    <scope>NUCLEOTIDE SEQUENCE [LARGE SCALE GENOMIC DNA]</scope>
    <source>
        <strain evidence="15">SolTubOtavaFocal</strain>
        <tissue evidence="15">Leaves</tissue>
    </source>
</reference>
<evidence type="ECO:0000256" key="1">
    <source>
        <dbReference type="ARBA" id="ARBA00004251"/>
    </source>
</evidence>
<comment type="caution">
    <text evidence="15">The sequence shown here is derived from an EMBL/GenBank/DDBJ whole genome shotgun (WGS) entry which is preliminary data.</text>
</comment>
<evidence type="ECO:0000256" key="7">
    <source>
        <dbReference type="ARBA" id="ARBA00022737"/>
    </source>
</evidence>
<dbReference type="Proteomes" id="UP000826656">
    <property type="component" value="Unassembled WGS sequence"/>
</dbReference>
<comment type="similarity">
    <text evidence="2">Belongs to the RLP family.</text>
</comment>
<keyword evidence="7" id="KW-0677">Repeat</keyword>
<feature type="chain" id="PRO_5046890373" description="Leucine-rich repeat-containing N-terminal plant-type domain-containing protein" evidence="13">
    <location>
        <begin position="21"/>
        <end position="998"/>
    </location>
</feature>
<evidence type="ECO:0000256" key="3">
    <source>
        <dbReference type="ARBA" id="ARBA00022475"/>
    </source>
</evidence>
<dbReference type="PANTHER" id="PTHR48052:SF63">
    <property type="entry name" value="PROTEIN KINASE DOMAIN-CONTAINING PROTEIN"/>
    <property type="match status" value="1"/>
</dbReference>
<dbReference type="EMBL" id="JAIVGD010000001">
    <property type="protein sequence ID" value="KAH0782944.1"/>
    <property type="molecule type" value="Genomic_DNA"/>
</dbReference>
<dbReference type="Pfam" id="PF00560">
    <property type="entry name" value="LRR_1"/>
    <property type="match status" value="6"/>
</dbReference>
<keyword evidence="5 12" id="KW-0812">Transmembrane</keyword>
<evidence type="ECO:0000256" key="11">
    <source>
        <dbReference type="ARBA" id="ARBA00023180"/>
    </source>
</evidence>
<gene>
    <name evidence="15" type="ORF">KY290_002542</name>
</gene>
<comment type="subcellular location">
    <subcellularLocation>
        <location evidence="1">Cell membrane</location>
        <topology evidence="1">Single-pass type I membrane protein</topology>
    </subcellularLocation>
</comment>
<keyword evidence="9 12" id="KW-0472">Membrane</keyword>
<dbReference type="Pfam" id="PF13855">
    <property type="entry name" value="LRR_8"/>
    <property type="match status" value="5"/>
</dbReference>
<accession>A0ABQ7WQC8</accession>
<dbReference type="SUPFAM" id="SSF52058">
    <property type="entry name" value="L domain-like"/>
    <property type="match status" value="1"/>
</dbReference>
<evidence type="ECO:0000256" key="13">
    <source>
        <dbReference type="SAM" id="SignalP"/>
    </source>
</evidence>
<dbReference type="SMART" id="SM00365">
    <property type="entry name" value="LRR_SD22"/>
    <property type="match status" value="5"/>
</dbReference>
<evidence type="ECO:0000313" key="16">
    <source>
        <dbReference type="Proteomes" id="UP000826656"/>
    </source>
</evidence>
<dbReference type="InterPro" id="IPR001611">
    <property type="entry name" value="Leu-rich_rpt"/>
</dbReference>
<evidence type="ECO:0000256" key="5">
    <source>
        <dbReference type="ARBA" id="ARBA00022692"/>
    </source>
</evidence>
<keyword evidence="3" id="KW-1003">Cell membrane</keyword>
<dbReference type="PANTHER" id="PTHR48052">
    <property type="entry name" value="UNNAMED PRODUCT"/>
    <property type="match status" value="1"/>
</dbReference>
<evidence type="ECO:0000313" key="15">
    <source>
        <dbReference type="EMBL" id="KAH0782944.1"/>
    </source>
</evidence>
<name>A0ABQ7WQC8_SOLTU</name>
<keyword evidence="4" id="KW-0433">Leucine-rich repeat</keyword>
<evidence type="ECO:0000256" key="9">
    <source>
        <dbReference type="ARBA" id="ARBA00023136"/>
    </source>
</evidence>
<dbReference type="InterPro" id="IPR032675">
    <property type="entry name" value="LRR_dom_sf"/>
</dbReference>
<dbReference type="InterPro" id="IPR013210">
    <property type="entry name" value="LRR_N_plant-typ"/>
</dbReference>
<sequence length="998" mass="112636">MERIILSLIILFVYAVEVVSFSFGNPLCSSHDSIALLQFKHSLNLTDDGYCESSYPKMTSWNMSSMDCCRWDGVTCNLLTGHVIGLDLSCSRLGGTLHPNSSLFQLRHLQTLNLSLNGFWGSQFPQEISQLVSLTHLNLSYCWFKGRIPLEISHLSSLVSLDLSNNFDVKFSQEGFNMLFQNLTKLEILSLYKVNISSSIPMNLLFSSSLRYLDLASTKLQGDLPKSIFLLSNLETLRLPGNYLTVSLPKYFNWSSSTHSLRELDLSFNNVYGGIPNSLGTTTLKALKILQLSGCNLAGPFPEFIGNLSQITQLHLSDNYLEGEIPDFFSNLQKLTSLSLENNNFTGRFPSSLVNLTKLEDLSLRNNSLSGTLPPFTASRLQNLIYLDLSENSLNGSIPSWMTSLPSLVQLLLGRNRFSEPLPEFKTNSLEELYLSHNQFSGPIPQSLGDLLNLTAVYLEQNKLSGEIGADMFSSMTNLQYLDLSHSGLSWSSNINTTFPLLLSLRLGSCRVKDFPDFLLNSKELWVLDLSENEIHGQFPKWFGGLSALQFLNVSHNFLTSLDHLPWETIRVLDLQSNSLRGPLPFPICTITELYLINLSYNNLSAEIPNCLFTSSLLKVLDLRANNFHGPIPNKFPKNSALVHISLSKNQLEGSIPTSLVNCTSLKVLDLGNNKIQSTFPTWLETLQELEALILKSNRFYGPIGGYQTKSPFPNLRIFDLSDNSFTGSLPTKVLKSFKAMINMDSHKSGLEYLEETLYFKSPNTWYGVYHKDHYAESMILVMKNQEIEFNKMLKIFTTIDLSRNKFEGEIPKFIGNLNSLLLLNLSHNNLTGHIPIEMKNMSTLEALDLSFNQLTGKIPVELASLTFLAVLNLSHNHLVGPIPQSNQFNTFSNDSYLGNSELCGFPLSNECGKHKSASVPVEQEEDEPSFLSEMTWQSVLIGYGCGLTFGFGIVYLIYRFERPRWFIDSFETIINEMIYILQRGHKRRRRNFHRRKH</sequence>
<dbReference type="PROSITE" id="PS51450">
    <property type="entry name" value="LRR"/>
    <property type="match status" value="1"/>
</dbReference>
<dbReference type="PRINTS" id="PR00019">
    <property type="entry name" value="LEURICHRPT"/>
</dbReference>
<dbReference type="InterPro" id="IPR003591">
    <property type="entry name" value="Leu-rich_rpt_typical-subtyp"/>
</dbReference>
<keyword evidence="8 12" id="KW-1133">Transmembrane helix</keyword>
<dbReference type="SMART" id="SM00369">
    <property type="entry name" value="LRR_TYP"/>
    <property type="match status" value="12"/>
</dbReference>
<evidence type="ECO:0000256" key="12">
    <source>
        <dbReference type="SAM" id="Phobius"/>
    </source>
</evidence>
<protein>
    <recommendedName>
        <fullName evidence="14">Leucine-rich repeat-containing N-terminal plant-type domain-containing protein</fullName>
    </recommendedName>
</protein>
<keyword evidence="11" id="KW-0325">Glycoprotein</keyword>